<dbReference type="InterPro" id="IPR050836">
    <property type="entry name" value="SDS22/Internalin_LRR"/>
</dbReference>
<dbReference type="Proteomes" id="UP001642409">
    <property type="component" value="Unassembled WGS sequence"/>
</dbReference>
<evidence type="ECO:0000313" key="3">
    <source>
        <dbReference type="EMBL" id="CAI9924164.1"/>
    </source>
</evidence>
<evidence type="ECO:0000256" key="2">
    <source>
        <dbReference type="ARBA" id="ARBA00022737"/>
    </source>
</evidence>
<proteinExistence type="predicted"/>
<dbReference type="PANTHER" id="PTHR46652">
    <property type="entry name" value="LEUCINE-RICH REPEAT AND IQ DOMAIN-CONTAINING PROTEIN 1-RELATED"/>
    <property type="match status" value="1"/>
</dbReference>
<organism evidence="3">
    <name type="scientific">Hexamita inflata</name>
    <dbReference type="NCBI Taxonomy" id="28002"/>
    <lineage>
        <taxon>Eukaryota</taxon>
        <taxon>Metamonada</taxon>
        <taxon>Diplomonadida</taxon>
        <taxon>Hexamitidae</taxon>
        <taxon>Hexamitinae</taxon>
        <taxon>Hexamita</taxon>
    </lineage>
</organism>
<evidence type="ECO:0000313" key="5">
    <source>
        <dbReference type="Proteomes" id="UP001642409"/>
    </source>
</evidence>
<keyword evidence="2" id="KW-0677">Repeat</keyword>
<reference evidence="3" key="1">
    <citation type="submission" date="2023-06" db="EMBL/GenBank/DDBJ databases">
        <authorList>
            <person name="Kurt Z."/>
        </authorList>
    </citation>
    <scope>NUCLEOTIDE SEQUENCE</scope>
</reference>
<dbReference type="SUPFAM" id="SSF52058">
    <property type="entry name" value="L domain-like"/>
    <property type="match status" value="1"/>
</dbReference>
<dbReference type="EMBL" id="CAXDID020000093">
    <property type="protein sequence ID" value="CAL6023523.1"/>
    <property type="molecule type" value="Genomic_DNA"/>
</dbReference>
<dbReference type="PROSITE" id="PS51450">
    <property type="entry name" value="LRR"/>
    <property type="match status" value="2"/>
</dbReference>
<evidence type="ECO:0000313" key="4">
    <source>
        <dbReference type="EMBL" id="CAL6023523.1"/>
    </source>
</evidence>
<accession>A0AA86NRC0</accession>
<comment type="caution">
    <text evidence="3">The sequence shown here is derived from an EMBL/GenBank/DDBJ whole genome shotgun (WGS) entry which is preliminary data.</text>
</comment>
<dbReference type="PANTHER" id="PTHR46652:SF3">
    <property type="entry name" value="LEUCINE-RICH REPEAT-CONTAINING PROTEIN 9"/>
    <property type="match status" value="1"/>
</dbReference>
<reference evidence="4 5" key="2">
    <citation type="submission" date="2024-07" db="EMBL/GenBank/DDBJ databases">
        <authorList>
            <person name="Akdeniz Z."/>
        </authorList>
    </citation>
    <scope>NUCLEOTIDE SEQUENCE [LARGE SCALE GENOMIC DNA]</scope>
</reference>
<keyword evidence="1" id="KW-0433">Leucine-rich repeat</keyword>
<dbReference type="EMBL" id="CATOUU010000302">
    <property type="protein sequence ID" value="CAI9924164.1"/>
    <property type="molecule type" value="Genomic_DNA"/>
</dbReference>
<dbReference type="InterPro" id="IPR032675">
    <property type="entry name" value="LRR_dom_sf"/>
</dbReference>
<name>A0AA86NRC0_9EUKA</name>
<keyword evidence="5" id="KW-1185">Reference proteome</keyword>
<evidence type="ECO:0000256" key="1">
    <source>
        <dbReference type="ARBA" id="ARBA00022614"/>
    </source>
</evidence>
<dbReference type="InterPro" id="IPR001611">
    <property type="entry name" value="Leu-rich_rpt"/>
</dbReference>
<dbReference type="AlphaFoldDB" id="A0AA86NRC0"/>
<sequence>MELYPKIRSKEDLLNHFGSSKKLEINDLKQMKNLLKMNIPLEVWEDASNRNLLQFNQELVKRTNKLKLQHSSKLGLIYLVSFLTSLIELDLFSNCIFEISPISKLQNLQILKLSQNYFANISALEQLTELTELQLANCGISSFILALPNLVKLNICENPLKDQSGLKYSPKLQYLDLSRIDTINLDSTIYSYQS</sequence>
<dbReference type="Gene3D" id="3.80.10.10">
    <property type="entry name" value="Ribonuclease Inhibitor"/>
    <property type="match status" value="1"/>
</dbReference>
<gene>
    <name evidence="3" type="ORF">HINF_LOCUS11809</name>
    <name evidence="4" type="ORF">HINF_LOCUS29177</name>
</gene>
<protein>
    <submittedName>
        <fullName evidence="3">Leucine-rich repeat domain-containing protein</fullName>
    </submittedName>
    <submittedName>
        <fullName evidence="4">Leucine-rich_repeat domain-containing protein</fullName>
    </submittedName>
</protein>